<feature type="domain" description="BON" evidence="6">
    <location>
        <begin position="150"/>
        <end position="218"/>
    </location>
</feature>
<comment type="subcellular location">
    <subcellularLocation>
        <location evidence="1">Periplasm</location>
    </subcellularLocation>
</comment>
<accession>Q8EK92</accession>
<feature type="domain" description="BON" evidence="6">
    <location>
        <begin position="79"/>
        <end position="147"/>
    </location>
</feature>
<reference evidence="7 8" key="4">
    <citation type="journal article" date="2011" name="BMC Genomics">
        <title>Genome-wide protein localization prediction strategies for gram negative bacteria.</title>
        <authorList>
            <person name="Romine M.F."/>
        </authorList>
    </citation>
    <scope>NUCLEOTIDE SEQUENCE [LARGE SCALE GENOMIC DNA]</scope>
    <source>
        <strain evidence="8">ATCC 700550 / JCM 31522 / CIP 106686 / LMG 19005 / NCIMB 14063 / MR-1</strain>
    </source>
</reference>
<dbReference type="BioCyc" id="SONE211586:G1GMP-188-MONOMER"/>
<evidence type="ECO:0000256" key="4">
    <source>
        <dbReference type="ARBA" id="ARBA00022764"/>
    </source>
</evidence>
<reference evidence="7 8" key="1">
    <citation type="journal article" date="2002" name="Nat. Biotechnol.">
        <title>Genome sequence of the dissimilatory metal ion-reducing bacterium Shewanella oneidensis.</title>
        <authorList>
            <person name="Heidelberg J.F."/>
            <person name="Paulsen I.T."/>
            <person name="Nelson K.E."/>
            <person name="Gaidos E.J."/>
            <person name="Nelson W.C."/>
            <person name="Read T.D."/>
            <person name="Eisen J.A."/>
            <person name="Seshadri R."/>
            <person name="Ward N."/>
            <person name="Methe B."/>
            <person name="Clayton R.A."/>
            <person name="Meyer T."/>
            <person name="Tsapin A."/>
            <person name="Scott J."/>
            <person name="Beanan M."/>
            <person name="Brinkac L."/>
            <person name="Daugherty S."/>
            <person name="DeBoy R.T."/>
            <person name="Dodson R.J."/>
            <person name="Durkin A.S."/>
            <person name="Haft D.H."/>
            <person name="Kolonay J.F."/>
            <person name="Madupu R."/>
            <person name="Peterson J.D."/>
            <person name="Umayam L.A."/>
            <person name="White O."/>
            <person name="Wolf A.M."/>
            <person name="Vamathevan J."/>
            <person name="Weidman J."/>
            <person name="Impraim M."/>
            <person name="Lee K."/>
            <person name="Berry K."/>
            <person name="Lee C."/>
            <person name="Mueller J."/>
            <person name="Khouri H."/>
            <person name="Gill J."/>
            <person name="Utterback T.R."/>
            <person name="McDonald L.A."/>
            <person name="Feldblyum T.V."/>
            <person name="Smith H.O."/>
            <person name="Venter J.C."/>
            <person name="Nealson K.H."/>
            <person name="Fraser C.M."/>
        </authorList>
    </citation>
    <scope>NUCLEOTIDE SEQUENCE [LARGE SCALE GENOMIC DNA]</scope>
    <source>
        <strain evidence="8">ATCC 700550 / JCM 31522 / CIP 106686 / LMG 19005 / NCIMB 14063 / MR-1</strain>
    </source>
</reference>
<dbReference type="AlphaFoldDB" id="Q8EK92"/>
<proteinExistence type="predicted"/>
<dbReference type="Proteomes" id="UP000008186">
    <property type="component" value="Chromosome"/>
</dbReference>
<dbReference type="Gene3D" id="3.30.1340.30">
    <property type="match status" value="3"/>
</dbReference>
<evidence type="ECO:0000313" key="7">
    <source>
        <dbReference type="EMBL" id="AAN53290.1"/>
    </source>
</evidence>
<dbReference type="PROSITE" id="PS50914">
    <property type="entry name" value="BON"/>
    <property type="match status" value="3"/>
</dbReference>
<keyword evidence="4" id="KW-0574">Periplasm</keyword>
<dbReference type="InterPro" id="IPR014004">
    <property type="entry name" value="Transpt-assoc_nodulatn_dom_bac"/>
</dbReference>
<evidence type="ECO:0000259" key="6">
    <source>
        <dbReference type="PROSITE" id="PS50914"/>
    </source>
</evidence>
<dbReference type="InterPro" id="IPR051686">
    <property type="entry name" value="Lipoprotein_DolP"/>
</dbReference>
<gene>
    <name evidence="7" type="ordered locus">SO_0204</name>
</gene>
<evidence type="ECO:0000256" key="3">
    <source>
        <dbReference type="ARBA" id="ARBA00022737"/>
    </source>
</evidence>
<dbReference type="eggNOG" id="COG2823">
    <property type="taxonomic scope" value="Bacteria"/>
</dbReference>
<reference evidence="7 8" key="3">
    <citation type="journal article" date="2008" name="Appl. Environ. Microbiol.">
        <title>Identification of mobile elements and pseudogenes in the Shewanella oneidensis MR-1 genome.</title>
        <authorList>
            <person name="Romine M.F."/>
            <person name="Carlson T.S."/>
            <person name="Norbeck A.D."/>
            <person name="McCue L.A."/>
            <person name="Lipton M.S."/>
        </authorList>
    </citation>
    <scope>NUCLEOTIDE SEQUENCE [LARGE SCALE GENOMIC DNA]</scope>
    <source>
        <strain evidence="8">ATCC 700550 / JCM 31522 / CIP 106686 / LMG 19005 / NCIMB 14063 / MR-1</strain>
    </source>
</reference>
<evidence type="ECO:0000256" key="1">
    <source>
        <dbReference type="ARBA" id="ARBA00004418"/>
    </source>
</evidence>
<dbReference type="PATRIC" id="fig|211586.12.peg.192"/>
<sequence>MLKTDAQIQKDVLEELKWEPSVQASNIGVEVKDGIVTLAGHVDTYAEKWHAEQAAQRVCCVKALAVEIDVKMNGAIKRTDADIARSVQNILEWNVFIPKDSVRVMVESGWVTLSGHVTADYQRRTAASSIRYMSGVTGVSNQIVLKPVVTAAVIKTDIEATLKRRASAEADAIHVDIHNHEVTLSGKANSLAERELISRAVWDSPGVWKVTDNILVNAV</sequence>
<dbReference type="OrthoDB" id="870892at2"/>
<organism evidence="7 8">
    <name type="scientific">Shewanella oneidensis (strain ATCC 700550 / JCM 31522 / CIP 106686 / LMG 19005 / NCIMB 14063 / MR-1)</name>
    <dbReference type="NCBI Taxonomy" id="211586"/>
    <lineage>
        <taxon>Bacteria</taxon>
        <taxon>Pseudomonadati</taxon>
        <taxon>Pseudomonadota</taxon>
        <taxon>Gammaproteobacteria</taxon>
        <taxon>Alteromonadales</taxon>
        <taxon>Shewanellaceae</taxon>
        <taxon>Shewanella</taxon>
    </lineage>
</organism>
<keyword evidence="2" id="KW-0732">Signal</keyword>
<dbReference type="RefSeq" id="WP_011070597.1">
    <property type="nucleotide sequence ID" value="NC_004347.2"/>
</dbReference>
<dbReference type="SMART" id="SM00749">
    <property type="entry name" value="BON"/>
    <property type="match status" value="3"/>
</dbReference>
<dbReference type="PhylomeDB" id="Q8EK92"/>
<keyword evidence="3" id="KW-0677">Repeat</keyword>
<dbReference type="GO" id="GO:0042597">
    <property type="term" value="C:periplasmic space"/>
    <property type="evidence" value="ECO:0007669"/>
    <property type="project" value="UniProtKB-SubCell"/>
</dbReference>
<evidence type="ECO:0000256" key="2">
    <source>
        <dbReference type="ARBA" id="ARBA00022729"/>
    </source>
</evidence>
<dbReference type="PANTHER" id="PTHR34606">
    <property type="entry name" value="BON DOMAIN-CONTAINING PROTEIN"/>
    <property type="match status" value="1"/>
</dbReference>
<dbReference type="FunFam" id="3.30.1340.30:FF:000001">
    <property type="entry name" value="Molecular chaperone OsmY"/>
    <property type="match status" value="2"/>
</dbReference>
<feature type="domain" description="BON" evidence="6">
    <location>
        <begin position="4"/>
        <end position="72"/>
    </location>
</feature>
<evidence type="ECO:0000256" key="5">
    <source>
        <dbReference type="ARBA" id="ARBA00070588"/>
    </source>
</evidence>
<keyword evidence="8" id="KW-1185">Reference proteome</keyword>
<dbReference type="PaxDb" id="211586-SO_0204"/>
<dbReference type="HOGENOM" id="CLU_082070_0_0_6"/>
<dbReference type="Pfam" id="PF04972">
    <property type="entry name" value="BON"/>
    <property type="match status" value="3"/>
</dbReference>
<reference evidence="7 8" key="2">
    <citation type="journal article" date="2005" name="Proteomics">
        <title>Global detection and characterization of hypothetical proteins in Shewanella oneidensis MR-1 using LC-MS based proteomics.</title>
        <authorList>
            <person name="Elias D.A."/>
            <person name="Monroe M.E."/>
            <person name="Marshall M.J."/>
            <person name="Romine M.F."/>
            <person name="Belieav A.S."/>
            <person name="Fredrickson J.K."/>
            <person name="Anderson G.A."/>
            <person name="Smith R.D."/>
            <person name="Lipton M.S."/>
        </authorList>
    </citation>
    <scope>NUCLEOTIDE SEQUENCE [LARGE SCALE GENOMIC DNA]</scope>
    <source>
        <strain evidence="8">ATCC 700550 / JCM 31522 / CIP 106686 / LMG 19005 / NCIMB 14063 / MR-1</strain>
    </source>
</reference>
<name>Q8EK92_SHEON</name>
<dbReference type="EMBL" id="AE014299">
    <property type="protein sequence ID" value="AAN53290.1"/>
    <property type="molecule type" value="Genomic_DNA"/>
</dbReference>
<dbReference type="STRING" id="211586.SO_0204"/>
<protein>
    <recommendedName>
        <fullName evidence="5">Osmotically-inducible protein Y</fullName>
    </recommendedName>
</protein>
<dbReference type="InterPro" id="IPR007055">
    <property type="entry name" value="BON_dom"/>
</dbReference>
<evidence type="ECO:0000313" key="8">
    <source>
        <dbReference type="Proteomes" id="UP000008186"/>
    </source>
</evidence>
<dbReference type="PANTHER" id="PTHR34606:SF4">
    <property type="entry name" value="OUTER MEMBRANE LIPOPROTEIN DOLP"/>
    <property type="match status" value="1"/>
</dbReference>
<dbReference type="KEGG" id="son:SO_0204"/>